<keyword evidence="10" id="KW-1185">Reference proteome</keyword>
<dbReference type="PANTHER" id="PTHR31806">
    <property type="entry name" value="PURINE-CYTOSINE PERMEASE FCY2-RELATED"/>
    <property type="match status" value="1"/>
</dbReference>
<comment type="caution">
    <text evidence="9">The sequence shown here is derived from an EMBL/GenBank/DDBJ whole genome shotgun (WGS) entry which is preliminary data.</text>
</comment>
<keyword evidence="6 8" id="KW-0472">Membrane</keyword>
<dbReference type="InterPro" id="IPR001248">
    <property type="entry name" value="Pur-cyt_permease"/>
</dbReference>
<feature type="transmembrane region" description="Helical" evidence="8">
    <location>
        <begin position="418"/>
        <end position="438"/>
    </location>
</feature>
<reference evidence="9 10" key="1">
    <citation type="journal article" date="2024" name="Microbiol. Resour. Announc.">
        <title>Genome annotations for the ascomycete fungi Trichoderma harzianum, Trichoderma aggressivum, and Purpureocillium lilacinum.</title>
        <authorList>
            <person name="Beijen E.P.W."/>
            <person name="Ohm R.A."/>
        </authorList>
    </citation>
    <scope>NUCLEOTIDE SEQUENCE [LARGE SCALE GENOMIC DNA]</scope>
    <source>
        <strain evidence="9 10">CBS 150709</strain>
    </source>
</reference>
<evidence type="ECO:0000256" key="8">
    <source>
        <dbReference type="SAM" id="Phobius"/>
    </source>
</evidence>
<feature type="region of interest" description="Disordered" evidence="7">
    <location>
        <begin position="142"/>
        <end position="208"/>
    </location>
</feature>
<feature type="transmembrane region" description="Helical" evidence="8">
    <location>
        <begin position="238"/>
        <end position="260"/>
    </location>
</feature>
<evidence type="ECO:0000256" key="5">
    <source>
        <dbReference type="ARBA" id="ARBA00022989"/>
    </source>
</evidence>
<feature type="transmembrane region" description="Helical" evidence="8">
    <location>
        <begin position="352"/>
        <end position="372"/>
    </location>
</feature>
<name>A0ABR0C1T3_PURLI</name>
<gene>
    <name evidence="9" type="ORF">Purlil1_5597</name>
</gene>
<protein>
    <recommendedName>
        <fullName evidence="11">Purine-cytosine permease FCY22</fullName>
    </recommendedName>
</protein>
<feature type="transmembrane region" description="Helical" evidence="8">
    <location>
        <begin position="379"/>
        <end position="398"/>
    </location>
</feature>
<dbReference type="Pfam" id="PF02133">
    <property type="entry name" value="Transp_cyt_pur"/>
    <property type="match status" value="1"/>
</dbReference>
<dbReference type="EMBL" id="JAWRVI010000017">
    <property type="protein sequence ID" value="KAK4089971.1"/>
    <property type="molecule type" value="Genomic_DNA"/>
</dbReference>
<accession>A0ABR0C1T3</accession>
<evidence type="ECO:0000256" key="7">
    <source>
        <dbReference type="SAM" id="MobiDB-lite"/>
    </source>
</evidence>
<feature type="transmembrane region" description="Helical" evidence="8">
    <location>
        <begin position="314"/>
        <end position="337"/>
    </location>
</feature>
<evidence type="ECO:0000313" key="9">
    <source>
        <dbReference type="EMBL" id="KAK4089971.1"/>
    </source>
</evidence>
<feature type="transmembrane region" description="Helical" evidence="8">
    <location>
        <begin position="450"/>
        <end position="473"/>
    </location>
</feature>
<keyword evidence="4 8" id="KW-0812">Transmembrane</keyword>
<evidence type="ECO:0000256" key="6">
    <source>
        <dbReference type="ARBA" id="ARBA00023136"/>
    </source>
</evidence>
<organism evidence="9 10">
    <name type="scientific">Purpureocillium lilacinum</name>
    <name type="common">Paecilomyces lilacinus</name>
    <dbReference type="NCBI Taxonomy" id="33203"/>
    <lineage>
        <taxon>Eukaryota</taxon>
        <taxon>Fungi</taxon>
        <taxon>Dikarya</taxon>
        <taxon>Ascomycota</taxon>
        <taxon>Pezizomycotina</taxon>
        <taxon>Sordariomycetes</taxon>
        <taxon>Hypocreomycetidae</taxon>
        <taxon>Hypocreales</taxon>
        <taxon>Ophiocordycipitaceae</taxon>
        <taxon>Purpureocillium</taxon>
    </lineage>
</organism>
<comment type="similarity">
    <text evidence="2">Belongs to the purine-cytosine permease (2.A.39) family.</text>
</comment>
<keyword evidence="5 8" id="KW-1133">Transmembrane helix</keyword>
<evidence type="ECO:0000256" key="1">
    <source>
        <dbReference type="ARBA" id="ARBA00004141"/>
    </source>
</evidence>
<dbReference type="PANTHER" id="PTHR31806:SF5">
    <property type="entry name" value="PURINE-CYTOSINE PERMEASE FCY21"/>
    <property type="match status" value="1"/>
</dbReference>
<keyword evidence="3" id="KW-0813">Transport</keyword>
<dbReference type="Proteomes" id="UP001287286">
    <property type="component" value="Unassembled WGS sequence"/>
</dbReference>
<evidence type="ECO:0000256" key="2">
    <source>
        <dbReference type="ARBA" id="ARBA00008974"/>
    </source>
</evidence>
<proteinExistence type="inferred from homology"/>
<feature type="transmembrane region" description="Helical" evidence="8">
    <location>
        <begin position="650"/>
        <end position="669"/>
    </location>
</feature>
<feature type="transmembrane region" description="Helical" evidence="8">
    <location>
        <begin position="539"/>
        <end position="558"/>
    </location>
</feature>
<feature type="compositionally biased region" description="Basic and acidic residues" evidence="7">
    <location>
        <begin position="156"/>
        <end position="183"/>
    </location>
</feature>
<evidence type="ECO:0008006" key="11">
    <source>
        <dbReference type="Google" id="ProtNLM"/>
    </source>
</evidence>
<feature type="transmembrane region" description="Helical" evidence="8">
    <location>
        <begin position="272"/>
        <end position="293"/>
    </location>
</feature>
<feature type="transmembrane region" description="Helical" evidence="8">
    <location>
        <begin position="570"/>
        <end position="592"/>
    </location>
</feature>
<evidence type="ECO:0000256" key="4">
    <source>
        <dbReference type="ARBA" id="ARBA00022692"/>
    </source>
</evidence>
<comment type="subcellular location">
    <subcellularLocation>
        <location evidence="1">Membrane</location>
        <topology evidence="1">Multi-pass membrane protein</topology>
    </subcellularLocation>
</comment>
<dbReference type="Gene3D" id="1.10.4160.10">
    <property type="entry name" value="Hydantoin permease"/>
    <property type="match status" value="1"/>
</dbReference>
<dbReference type="InterPro" id="IPR026030">
    <property type="entry name" value="Pur-cyt_permease_Fcy2/21/22"/>
</dbReference>
<evidence type="ECO:0000256" key="3">
    <source>
        <dbReference type="ARBA" id="ARBA00022448"/>
    </source>
</evidence>
<evidence type="ECO:0000313" key="10">
    <source>
        <dbReference type="Proteomes" id="UP001287286"/>
    </source>
</evidence>
<sequence length="676" mass="72636">MGRLRPAAGDRRVAWVGCKEGPESATARVAGATVAASLRVALALDWRRPTAAALQKHFLQWSVLHRRQAAARVGWCSAARLGGSGWRYSARAHPRALHHRIPATARGAYGALSRILIVAGGVPTSFVALPLAPAAAILPRSASQSPPLLPRRRPRPDRDDHTTMAADAEHGLPPDDAAAEKRLGGHHHQPPLRAPGDDASSTSSTSSPSLIHKVLRMGRVEENGIRPLPLDQRTNTRFFNIFTVWFSINSNILGITFGMLGPAVYGLSLRDSSLVILFFSLLSTLAPGALAVLGPKTGMRQMIQARYSFGRYIVSIPVLLNLATLTGFTVIICVVGGQCLAAVSEGDLTPNAGIIIIALLSLLVSFAGFKVLHIFETYAFAVALIAITITAGVGGSGLTRQTEPAESPSARQVLNFGMIVASYQIPWAAIASDLTTYFDPRVPGWRVFHYTYWGLLIPTVLLMTLGAAVAGAIPNNPDWERRYDENLVGGALAGMLASAGGFGKFVVVVLSLTLLGNTCGTFYAITLNFQTLVPWLARVPRYVFSIIITAIVIPVAITAVDDFFLNLENFVALIGYWSAAFVGIVGAEHLAFRRRLPYAVAYDASIWSDASRLPWGAAAITAGIACFGLVVPCMDQVWWTGPIAETTGDIGFEVAFVLAALVYVPLRYLERRWTGR</sequence>
<feature type="transmembrane region" description="Helical" evidence="8">
    <location>
        <begin position="505"/>
        <end position="527"/>
    </location>
</feature>
<feature type="transmembrane region" description="Helical" evidence="8">
    <location>
        <begin position="613"/>
        <end position="630"/>
    </location>
</feature>